<keyword evidence="2 3" id="KW-1133">Transmembrane helix</keyword>
<dbReference type="Proteomes" id="UP000013877">
    <property type="component" value="Unassembled WGS sequence"/>
</dbReference>
<evidence type="ECO:0000313" key="6">
    <source>
        <dbReference type="Proteomes" id="UP000013877"/>
    </source>
</evidence>
<dbReference type="PANTHER" id="PTHR37815">
    <property type="entry name" value="UPF0397 PROTEIN BC_2624-RELATED"/>
    <property type="match status" value="1"/>
</dbReference>
<proteinExistence type="predicted"/>
<evidence type="ECO:0000313" key="7">
    <source>
        <dbReference type="Proteomes" id="UP000014158"/>
    </source>
</evidence>
<dbReference type="EMBL" id="ASWF01000002">
    <property type="protein sequence ID" value="EOT77990.1"/>
    <property type="molecule type" value="Genomic_DNA"/>
</dbReference>
<name>R2PG30_9ENTE</name>
<evidence type="ECO:0000313" key="4">
    <source>
        <dbReference type="EMBL" id="EOH82173.1"/>
    </source>
</evidence>
<dbReference type="Pfam" id="PF07155">
    <property type="entry name" value="ECF-ribofla_trS"/>
    <property type="match status" value="1"/>
</dbReference>
<dbReference type="InterPro" id="IPR009825">
    <property type="entry name" value="ECF_substrate-spec-like"/>
</dbReference>
<evidence type="ECO:0000256" key="1">
    <source>
        <dbReference type="ARBA" id="ARBA00022692"/>
    </source>
</evidence>
<dbReference type="EMBL" id="AJAL01000001">
    <property type="protein sequence ID" value="EOH82173.1"/>
    <property type="molecule type" value="Genomic_DNA"/>
</dbReference>
<feature type="transmembrane region" description="Helical" evidence="3">
    <location>
        <begin position="154"/>
        <end position="181"/>
    </location>
</feature>
<sequence length="196" mass="21274">MAPTPTEKNDWSIQMNSDKRIQNLVLVALFAALTLMGTMIKIPLPTGAFIHFGNSVVLLAVLLVGYWQGALAGGIGFFVFDILNGFAAEAPYFLVESFVVGAAAYVAFSIFKRKPTRIWQVIIIGICAGIAKFVMSVIKATVMAMIAGAQLKPAFFAALATMPATVINIFSTILIVSLVYFPLRRAMQLIFHNQPV</sequence>
<keyword evidence="7" id="KW-1185">Reference proteome</keyword>
<dbReference type="Proteomes" id="UP000014158">
    <property type="component" value="Unassembled WGS sequence"/>
</dbReference>
<evidence type="ECO:0000256" key="3">
    <source>
        <dbReference type="SAM" id="Phobius"/>
    </source>
</evidence>
<keyword evidence="1 3" id="KW-0812">Transmembrane</keyword>
<comment type="caution">
    <text evidence="4">The sequence shown here is derived from an EMBL/GenBank/DDBJ whole genome shotgun (WGS) entry which is preliminary data.</text>
</comment>
<evidence type="ECO:0000313" key="5">
    <source>
        <dbReference type="EMBL" id="EOT77990.1"/>
    </source>
</evidence>
<reference evidence="5 7" key="2">
    <citation type="submission" date="2013-03" db="EMBL/GenBank/DDBJ databases">
        <title>The Genome Sequence of Enterococcus raffinosus ATCC_49464 (PacBio/Illumina hybrid assembly).</title>
        <authorList>
            <consortium name="The Broad Institute Genomics Platform"/>
            <consortium name="The Broad Institute Genome Sequencing Center for Infectious Disease"/>
            <person name="Earl A."/>
            <person name="Russ C."/>
            <person name="Gilmore M."/>
            <person name="Surin D."/>
            <person name="Walker B."/>
            <person name="Young S."/>
            <person name="Zeng Q."/>
            <person name="Gargeya S."/>
            <person name="Fitzgerald M."/>
            <person name="Haas B."/>
            <person name="Abouelleil A."/>
            <person name="Allen A.W."/>
            <person name="Alvarado L."/>
            <person name="Arachchi H.M."/>
            <person name="Berlin A.M."/>
            <person name="Chapman S.B."/>
            <person name="Gainer-Dewar J."/>
            <person name="Goldberg J."/>
            <person name="Griggs A."/>
            <person name="Gujja S."/>
            <person name="Hansen M."/>
            <person name="Howarth C."/>
            <person name="Imamovic A."/>
            <person name="Ireland A."/>
            <person name="Larimer J."/>
            <person name="McCowan C."/>
            <person name="Murphy C."/>
            <person name="Pearson M."/>
            <person name="Poon T.W."/>
            <person name="Priest M."/>
            <person name="Roberts A."/>
            <person name="Saif S."/>
            <person name="Shea T."/>
            <person name="Sisk P."/>
            <person name="Sykes S."/>
            <person name="Wortman J."/>
            <person name="Nusbaum C."/>
            <person name="Birren B."/>
        </authorList>
    </citation>
    <scope>NUCLEOTIDE SEQUENCE [LARGE SCALE GENOMIC DNA]</scope>
    <source>
        <strain evidence="5 7">ATCC 49464</strain>
    </source>
</reference>
<gene>
    <name evidence="5" type="ORF">I590_01527</name>
    <name evidence="4" type="ORF">UAK_00409</name>
</gene>
<accession>R2PG30</accession>
<dbReference type="PATRIC" id="fig|1158602.3.peg.416"/>
<dbReference type="HOGENOM" id="CLU_084705_2_1_9"/>
<feature type="transmembrane region" description="Helical" evidence="3">
    <location>
        <begin position="92"/>
        <end position="111"/>
    </location>
</feature>
<feature type="transmembrane region" description="Helical" evidence="3">
    <location>
        <begin position="56"/>
        <end position="80"/>
    </location>
</feature>
<dbReference type="eggNOG" id="COG4720">
    <property type="taxonomic scope" value="Bacteria"/>
</dbReference>
<dbReference type="AlphaFoldDB" id="R2PG30"/>
<organism evidence="4 6">
    <name type="scientific">Enterococcus raffinosus ATCC 49464</name>
    <dbReference type="NCBI Taxonomy" id="1158602"/>
    <lineage>
        <taxon>Bacteria</taxon>
        <taxon>Bacillati</taxon>
        <taxon>Bacillota</taxon>
        <taxon>Bacilli</taxon>
        <taxon>Lactobacillales</taxon>
        <taxon>Enterococcaceae</taxon>
        <taxon>Enterococcus</taxon>
    </lineage>
</organism>
<keyword evidence="3" id="KW-0472">Membrane</keyword>
<reference evidence="4 6" key="1">
    <citation type="submission" date="2013-02" db="EMBL/GenBank/DDBJ databases">
        <title>The Genome Sequence of Enterococcus raffinosus ATCC_49464.</title>
        <authorList>
            <consortium name="The Broad Institute Genome Sequencing Platform"/>
            <consortium name="The Broad Institute Genome Sequencing Center for Infectious Disease"/>
            <person name="Earl A.M."/>
            <person name="Gilmore M.S."/>
            <person name="Lebreton F."/>
            <person name="Walker B."/>
            <person name="Young S.K."/>
            <person name="Zeng Q."/>
            <person name="Gargeya S."/>
            <person name="Fitzgerald M."/>
            <person name="Haas B."/>
            <person name="Abouelleil A."/>
            <person name="Alvarado L."/>
            <person name="Arachchi H.M."/>
            <person name="Berlin A.M."/>
            <person name="Chapman S.B."/>
            <person name="Dewar J."/>
            <person name="Goldberg J."/>
            <person name="Griggs A."/>
            <person name="Gujja S."/>
            <person name="Hansen M."/>
            <person name="Howarth C."/>
            <person name="Imamovic A."/>
            <person name="Larimer J."/>
            <person name="McCowan C."/>
            <person name="Murphy C."/>
            <person name="Neiman D."/>
            <person name="Pearson M."/>
            <person name="Priest M."/>
            <person name="Roberts A."/>
            <person name="Saif S."/>
            <person name="Shea T."/>
            <person name="Sisk P."/>
            <person name="Sykes S."/>
            <person name="Wortman J."/>
            <person name="Nusbaum C."/>
            <person name="Birren B."/>
        </authorList>
    </citation>
    <scope>NUCLEOTIDE SEQUENCE [LARGE SCALE GENOMIC DNA]</scope>
    <source>
        <strain evidence="4 6">ATCC 49464</strain>
    </source>
</reference>
<dbReference type="Gene3D" id="1.10.1760.20">
    <property type="match status" value="1"/>
</dbReference>
<feature type="transmembrane region" description="Helical" evidence="3">
    <location>
        <begin position="24"/>
        <end position="44"/>
    </location>
</feature>
<dbReference type="PANTHER" id="PTHR37815:SF3">
    <property type="entry name" value="UPF0397 PROTEIN SPR0429"/>
    <property type="match status" value="1"/>
</dbReference>
<feature type="transmembrane region" description="Helical" evidence="3">
    <location>
        <begin position="118"/>
        <end position="148"/>
    </location>
</feature>
<protein>
    <submittedName>
        <fullName evidence="4">Uncharacterized protein</fullName>
    </submittedName>
</protein>
<evidence type="ECO:0000256" key="2">
    <source>
        <dbReference type="ARBA" id="ARBA00022989"/>
    </source>
</evidence>
<dbReference type="GO" id="GO:0016020">
    <property type="term" value="C:membrane"/>
    <property type="evidence" value="ECO:0007669"/>
    <property type="project" value="InterPro"/>
</dbReference>